<evidence type="ECO:0000256" key="1">
    <source>
        <dbReference type="SAM" id="SignalP"/>
    </source>
</evidence>
<reference evidence="3" key="1">
    <citation type="submission" date="2017-04" db="EMBL/GenBank/DDBJ databases">
        <authorList>
            <person name="Varghese N."/>
            <person name="Submissions S."/>
        </authorList>
    </citation>
    <scope>NUCLEOTIDE SEQUENCE [LARGE SCALE GENOMIC DNA]</scope>
    <source>
        <strain evidence="3">DSM 12126</strain>
    </source>
</reference>
<dbReference type="STRING" id="151894.SAMN04488524_0756"/>
<dbReference type="InterPro" id="IPR011249">
    <property type="entry name" value="Metalloenz_LuxS/M16"/>
</dbReference>
<gene>
    <name evidence="2" type="ORF">SAMN04488524_0756</name>
</gene>
<keyword evidence="3" id="KW-1185">Reference proteome</keyword>
<proteinExistence type="predicted"/>
<evidence type="ECO:0008006" key="4">
    <source>
        <dbReference type="Google" id="ProtNLM"/>
    </source>
</evidence>
<sequence length="215" mass="23468">MNNKLKTIATVFALLTGTSFSYAQSSVMKDPVSYKLKSGMTIIIAENEATPKVFANLSFEAADKYQAEKAVAKEVLTTLLNQELTAMDAGLSYSDKGVNLATQHDQFENALQTLCAYISAPAFNQDAFDKAKNTVLAHLTAQDKYFPSTINKNSLAKLTLDDVNVYYKEINNPAQTVLTVAGNITAGLAKNYTKKAMNQQKPVAETNKTYLVSNN</sequence>
<dbReference type="SUPFAM" id="SSF63411">
    <property type="entry name" value="LuxS/MPP-like metallohydrolase"/>
    <property type="match status" value="1"/>
</dbReference>
<dbReference type="Proteomes" id="UP000192756">
    <property type="component" value="Unassembled WGS sequence"/>
</dbReference>
<protein>
    <recommendedName>
        <fullName evidence="4">DUF541 domain-containing protein</fullName>
    </recommendedName>
</protein>
<dbReference type="EMBL" id="FWXT01000001">
    <property type="protein sequence ID" value="SMC48340.1"/>
    <property type="molecule type" value="Genomic_DNA"/>
</dbReference>
<accession>A0A1W1ZII9</accession>
<dbReference type="Gene3D" id="3.30.830.10">
    <property type="entry name" value="Metalloenzyme, LuxS/M16 peptidase-like"/>
    <property type="match status" value="1"/>
</dbReference>
<evidence type="ECO:0000313" key="3">
    <source>
        <dbReference type="Proteomes" id="UP000192756"/>
    </source>
</evidence>
<evidence type="ECO:0000313" key="2">
    <source>
        <dbReference type="EMBL" id="SMC48340.1"/>
    </source>
</evidence>
<dbReference type="AlphaFoldDB" id="A0A1W1ZII9"/>
<dbReference type="GO" id="GO:0046872">
    <property type="term" value="F:metal ion binding"/>
    <property type="evidence" value="ECO:0007669"/>
    <property type="project" value="InterPro"/>
</dbReference>
<dbReference type="RefSeq" id="WP_084237063.1">
    <property type="nucleotide sequence ID" value="NZ_FWXT01000001.1"/>
</dbReference>
<feature type="signal peptide" evidence="1">
    <location>
        <begin position="1"/>
        <end position="23"/>
    </location>
</feature>
<organism evidence="2 3">
    <name type="scientific">Pedobacter africanus</name>
    <dbReference type="NCBI Taxonomy" id="151894"/>
    <lineage>
        <taxon>Bacteria</taxon>
        <taxon>Pseudomonadati</taxon>
        <taxon>Bacteroidota</taxon>
        <taxon>Sphingobacteriia</taxon>
        <taxon>Sphingobacteriales</taxon>
        <taxon>Sphingobacteriaceae</taxon>
        <taxon>Pedobacter</taxon>
    </lineage>
</organism>
<dbReference type="OrthoDB" id="767018at2"/>
<feature type="chain" id="PRO_5012009220" description="DUF541 domain-containing protein" evidence="1">
    <location>
        <begin position="24"/>
        <end position="215"/>
    </location>
</feature>
<keyword evidence="1" id="KW-0732">Signal</keyword>
<name>A0A1W1ZII9_9SPHI</name>